<evidence type="ECO:0000256" key="1">
    <source>
        <dbReference type="SAM" id="MobiDB-lite"/>
    </source>
</evidence>
<dbReference type="EMBL" id="KQ422053">
    <property type="protein sequence ID" value="KOF75603.1"/>
    <property type="molecule type" value="Genomic_DNA"/>
</dbReference>
<accession>A0A0L8GF71</accession>
<organism evidence="2">
    <name type="scientific">Octopus bimaculoides</name>
    <name type="common">California two-spotted octopus</name>
    <dbReference type="NCBI Taxonomy" id="37653"/>
    <lineage>
        <taxon>Eukaryota</taxon>
        <taxon>Metazoa</taxon>
        <taxon>Spiralia</taxon>
        <taxon>Lophotrochozoa</taxon>
        <taxon>Mollusca</taxon>
        <taxon>Cephalopoda</taxon>
        <taxon>Coleoidea</taxon>
        <taxon>Octopodiformes</taxon>
        <taxon>Octopoda</taxon>
        <taxon>Incirrata</taxon>
        <taxon>Octopodidae</taxon>
        <taxon>Octopus</taxon>
    </lineage>
</organism>
<gene>
    <name evidence="2" type="ORF">OCBIM_22034474mg</name>
</gene>
<sequence length="222" mass="24953">MQQVRLLEGQRENGTSSKKRSLRQQKQSLTSKKRHHQDWFDENNEVIQALLKEIRDAYINWQNHPSCVPPREWFKECKVKAQRGIDAMQDAWWVKKADEVLLYAMNNSKQLFNTIKAIYGSSSRGLAPLLSVVGSTIIKDKGCLSARPNSPKIDPPAANQANLDPTPANRRRAPGGNGIPSELFTSLGSTAVNTFPDILSTIWDQEDIPTNLRDTTGLIKCQ</sequence>
<reference evidence="2" key="1">
    <citation type="submission" date="2015-07" db="EMBL/GenBank/DDBJ databases">
        <title>MeaNS - Measles Nucleotide Surveillance Program.</title>
        <authorList>
            <person name="Tran T."/>
            <person name="Druce J."/>
        </authorList>
    </citation>
    <scope>NUCLEOTIDE SEQUENCE</scope>
    <source>
        <strain evidence="2">UCB-OBI-ISO-001</strain>
        <tissue evidence="2">Gonad</tissue>
    </source>
</reference>
<protein>
    <submittedName>
        <fullName evidence="2">Uncharacterized protein</fullName>
    </submittedName>
</protein>
<dbReference type="AlphaFoldDB" id="A0A0L8GF71"/>
<evidence type="ECO:0000313" key="2">
    <source>
        <dbReference type="EMBL" id="KOF75603.1"/>
    </source>
</evidence>
<proteinExistence type="predicted"/>
<feature type="region of interest" description="Disordered" evidence="1">
    <location>
        <begin position="146"/>
        <end position="179"/>
    </location>
</feature>
<name>A0A0L8GF71_OCTBM</name>
<feature type="region of interest" description="Disordered" evidence="1">
    <location>
        <begin position="1"/>
        <end position="36"/>
    </location>
</feature>